<evidence type="ECO:0000313" key="3">
    <source>
        <dbReference type="Proteomes" id="UP000054279"/>
    </source>
</evidence>
<sequence length="104" mass="12074">MDPDVVLKVLSLLLASDVFPEINMKAIPIPVSRRNAPENDDDLRTLGKAKWLSYYNIGSALMRSIGNSDKLLKDYWEELNNPRRNMIHWQAFMWPRKASSQEEI</sequence>
<dbReference type="Proteomes" id="UP000054279">
    <property type="component" value="Unassembled WGS sequence"/>
</dbReference>
<protein>
    <submittedName>
        <fullName evidence="1">Uncharacterized protein</fullName>
    </submittedName>
</protein>
<accession>A0A0C9U8W9</accession>
<evidence type="ECO:0000313" key="1">
    <source>
        <dbReference type="EMBL" id="KIJ25477.1"/>
    </source>
</evidence>
<dbReference type="HOGENOM" id="CLU_2251756_0_0_1"/>
<dbReference type="AlphaFoldDB" id="A0A0C9U8W9"/>
<reference evidence="1 3" key="1">
    <citation type="submission" date="2014-06" db="EMBL/GenBank/DDBJ databases">
        <title>Evolutionary Origins and Diversification of the Mycorrhizal Mutualists.</title>
        <authorList>
            <consortium name="DOE Joint Genome Institute"/>
            <consortium name="Mycorrhizal Genomics Consortium"/>
            <person name="Kohler A."/>
            <person name="Kuo A."/>
            <person name="Nagy L.G."/>
            <person name="Floudas D."/>
            <person name="Copeland A."/>
            <person name="Barry K.W."/>
            <person name="Cichocki N."/>
            <person name="Veneault-Fourrey C."/>
            <person name="LaButti K."/>
            <person name="Lindquist E.A."/>
            <person name="Lipzen A."/>
            <person name="Lundell T."/>
            <person name="Morin E."/>
            <person name="Murat C."/>
            <person name="Riley R."/>
            <person name="Ohm R."/>
            <person name="Sun H."/>
            <person name="Tunlid A."/>
            <person name="Henrissat B."/>
            <person name="Grigoriev I.V."/>
            <person name="Hibbett D.S."/>
            <person name="Martin F."/>
        </authorList>
    </citation>
    <scope>NUCLEOTIDE SEQUENCE [LARGE SCALE GENOMIC DNA]</scope>
    <source>
        <strain evidence="1 3">SS14</strain>
    </source>
</reference>
<dbReference type="EMBL" id="KN837413">
    <property type="protein sequence ID" value="KIJ25477.1"/>
    <property type="molecule type" value="Genomic_DNA"/>
</dbReference>
<organism evidence="1 3">
    <name type="scientific">Sphaerobolus stellatus (strain SS14)</name>
    <dbReference type="NCBI Taxonomy" id="990650"/>
    <lineage>
        <taxon>Eukaryota</taxon>
        <taxon>Fungi</taxon>
        <taxon>Dikarya</taxon>
        <taxon>Basidiomycota</taxon>
        <taxon>Agaricomycotina</taxon>
        <taxon>Agaricomycetes</taxon>
        <taxon>Phallomycetidae</taxon>
        <taxon>Geastrales</taxon>
        <taxon>Sphaerobolaceae</taxon>
        <taxon>Sphaerobolus</taxon>
    </lineage>
</organism>
<name>A0A0C9U8W9_SPHS4</name>
<keyword evidence="3" id="KW-1185">Reference proteome</keyword>
<proteinExistence type="predicted"/>
<dbReference type="EMBL" id="KN837201">
    <property type="protein sequence ID" value="KIJ34276.1"/>
    <property type="molecule type" value="Genomic_DNA"/>
</dbReference>
<gene>
    <name evidence="2" type="ORF">M422DRAFT_263590</name>
    <name evidence="1" type="ORF">M422DRAFT_55975</name>
</gene>
<evidence type="ECO:0000313" key="2">
    <source>
        <dbReference type="EMBL" id="KIJ34276.1"/>
    </source>
</evidence>